<evidence type="ECO:0000313" key="17">
    <source>
        <dbReference type="Proteomes" id="UP000273022"/>
    </source>
</evidence>
<keyword evidence="10 14" id="KW-0460">Magnesium</keyword>
<gene>
    <name evidence="16" type="primary">folP</name>
    <name evidence="16" type="ORF">D5R81_13855</name>
</gene>
<name>A0A3A6U3Z6_9GAMM</name>
<dbReference type="SUPFAM" id="SSF51717">
    <property type="entry name" value="Dihydropteroate synthetase-like"/>
    <property type="match status" value="1"/>
</dbReference>
<dbReference type="UniPathway" id="UPA00077">
    <property type="reaction ID" value="UER00156"/>
</dbReference>
<keyword evidence="8 14" id="KW-0808">Transferase</keyword>
<comment type="caution">
    <text evidence="16">The sequence shown here is derived from an EMBL/GenBank/DDBJ whole genome shotgun (WGS) entry which is preliminary data.</text>
</comment>
<evidence type="ECO:0000256" key="1">
    <source>
        <dbReference type="ARBA" id="ARBA00000012"/>
    </source>
</evidence>
<dbReference type="RefSeq" id="WP_121854233.1">
    <property type="nucleotide sequence ID" value="NZ_CP037952.1"/>
</dbReference>
<dbReference type="InterPro" id="IPR006390">
    <property type="entry name" value="DHP_synth_dom"/>
</dbReference>
<evidence type="ECO:0000259" key="15">
    <source>
        <dbReference type="PROSITE" id="PS50972"/>
    </source>
</evidence>
<comment type="subunit">
    <text evidence="5">Homodimer.</text>
</comment>
<dbReference type="Gene3D" id="3.20.20.20">
    <property type="entry name" value="Dihydropteroate synthase-like"/>
    <property type="match status" value="1"/>
</dbReference>
<dbReference type="PROSITE" id="PS00792">
    <property type="entry name" value="DHPS_1"/>
    <property type="match status" value="1"/>
</dbReference>
<dbReference type="GO" id="GO:0046872">
    <property type="term" value="F:metal ion binding"/>
    <property type="evidence" value="ECO:0007669"/>
    <property type="project" value="UniProtKB-KW"/>
</dbReference>
<dbReference type="NCBIfam" id="TIGR01496">
    <property type="entry name" value="DHPS"/>
    <property type="match status" value="1"/>
</dbReference>
<keyword evidence="9 14" id="KW-0479">Metal-binding</keyword>
<evidence type="ECO:0000256" key="8">
    <source>
        <dbReference type="ARBA" id="ARBA00022679"/>
    </source>
</evidence>
<dbReference type="GO" id="GO:0046654">
    <property type="term" value="P:tetrahydrofolate biosynthetic process"/>
    <property type="evidence" value="ECO:0007669"/>
    <property type="project" value="UniProtKB-UniPathway"/>
</dbReference>
<dbReference type="EC" id="2.5.1.15" evidence="6 14"/>
<reference evidence="16 17" key="1">
    <citation type="submission" date="2018-09" db="EMBL/GenBank/DDBJ databases">
        <title>Phylogeny of the Shewanellaceae, and recommendation for two new genera, Pseudoshewanella and Parashewanella.</title>
        <authorList>
            <person name="Wang G."/>
        </authorList>
    </citation>
    <scope>NUCLEOTIDE SEQUENCE [LARGE SCALE GENOMIC DNA]</scope>
    <source>
        <strain evidence="16 17">KCTC 22492</strain>
    </source>
</reference>
<dbReference type="InterPro" id="IPR011005">
    <property type="entry name" value="Dihydropteroate_synth-like_sf"/>
</dbReference>
<sequence>MSFEVKCGNKVLDLSTPVIMGILNATPDSFSDGGQFHTYETACKHAEEMISQGARIIDVGGESTRPNAPKVSLEEELARVIPVIKHLSKKDILISVDTSKAEVMKQAIAAGAHIINDVRALQEPQALEMAASLNVPVCIMHMQGTPQTMQVKPKYQNIIEEISNFFEVRIQACLRAGIKKDHIILDPGFGFGKTLEHNLQLLAQQDEFHKLGCPILIGLSRKSMFAQLLNRDVSERLAGSLAGALISSQKGAHIIRVHDVQETFDALETNRAIQKFL</sequence>
<dbReference type="PANTHER" id="PTHR20941">
    <property type="entry name" value="FOLATE SYNTHESIS PROTEINS"/>
    <property type="match status" value="1"/>
</dbReference>
<evidence type="ECO:0000313" key="16">
    <source>
        <dbReference type="EMBL" id="RJY10802.1"/>
    </source>
</evidence>
<dbReference type="FunFam" id="3.20.20.20:FF:000004">
    <property type="entry name" value="Dihydropteroate synthase"/>
    <property type="match status" value="1"/>
</dbReference>
<proteinExistence type="inferred from homology"/>
<evidence type="ECO:0000256" key="11">
    <source>
        <dbReference type="ARBA" id="ARBA00022909"/>
    </source>
</evidence>
<evidence type="ECO:0000256" key="2">
    <source>
        <dbReference type="ARBA" id="ARBA00001946"/>
    </source>
</evidence>
<evidence type="ECO:0000256" key="6">
    <source>
        <dbReference type="ARBA" id="ARBA00012458"/>
    </source>
</evidence>
<evidence type="ECO:0000256" key="4">
    <source>
        <dbReference type="ARBA" id="ARBA00009503"/>
    </source>
</evidence>
<organism evidence="16 17">
    <name type="scientific">Parashewanella spongiae</name>
    <dbReference type="NCBI Taxonomy" id="342950"/>
    <lineage>
        <taxon>Bacteria</taxon>
        <taxon>Pseudomonadati</taxon>
        <taxon>Pseudomonadota</taxon>
        <taxon>Gammaproteobacteria</taxon>
        <taxon>Alteromonadales</taxon>
        <taxon>Shewanellaceae</taxon>
        <taxon>Parashewanella</taxon>
    </lineage>
</organism>
<dbReference type="GO" id="GO:0046656">
    <property type="term" value="P:folic acid biosynthetic process"/>
    <property type="evidence" value="ECO:0007669"/>
    <property type="project" value="UniProtKB-KW"/>
</dbReference>
<feature type="domain" description="Pterin-binding" evidence="15">
    <location>
        <begin position="17"/>
        <end position="268"/>
    </location>
</feature>
<comment type="function">
    <text evidence="13 14">Catalyzes the condensation of para-aminobenzoate (pABA) with 6-hydroxymethyl-7,8-dihydropterin diphosphate (DHPt-PP) to form 7,8-dihydropteroate (H2Pte), the immediate precursor of folate derivatives.</text>
</comment>
<dbReference type="AlphaFoldDB" id="A0A3A6U3Z6"/>
<comment type="cofactor">
    <cofactor evidence="2 14">
        <name>Mg(2+)</name>
        <dbReference type="ChEBI" id="CHEBI:18420"/>
    </cofactor>
</comment>
<protein>
    <recommendedName>
        <fullName evidence="7 14">Dihydropteroate synthase</fullName>
        <shortName evidence="14">DHPS</shortName>
        <ecNumber evidence="6 14">2.5.1.15</ecNumber>
    </recommendedName>
    <alternativeName>
        <fullName evidence="12 14">Dihydropteroate pyrophosphorylase</fullName>
    </alternativeName>
</protein>
<evidence type="ECO:0000256" key="13">
    <source>
        <dbReference type="ARBA" id="ARBA00053449"/>
    </source>
</evidence>
<comment type="pathway">
    <text evidence="3 14">Cofactor biosynthesis; tetrahydrofolate biosynthesis; 7,8-dihydrofolate from 2-amino-4-hydroxy-6-hydroxymethyl-7,8-dihydropteridine diphosphate and 4-aminobenzoate: step 1/2.</text>
</comment>
<dbReference type="InterPro" id="IPR045031">
    <property type="entry name" value="DHP_synth-like"/>
</dbReference>
<evidence type="ECO:0000256" key="10">
    <source>
        <dbReference type="ARBA" id="ARBA00022842"/>
    </source>
</evidence>
<comment type="similarity">
    <text evidence="4 14">Belongs to the DHPS family.</text>
</comment>
<dbReference type="PROSITE" id="PS50972">
    <property type="entry name" value="PTERIN_BINDING"/>
    <property type="match status" value="1"/>
</dbReference>
<dbReference type="GO" id="GO:0004156">
    <property type="term" value="F:dihydropteroate synthase activity"/>
    <property type="evidence" value="ECO:0007669"/>
    <property type="project" value="UniProtKB-EC"/>
</dbReference>
<keyword evidence="17" id="KW-1185">Reference proteome</keyword>
<keyword evidence="11 14" id="KW-0289">Folate biosynthesis</keyword>
<comment type="catalytic activity">
    <reaction evidence="1">
        <text>(7,8-dihydropterin-6-yl)methyl diphosphate + 4-aminobenzoate = 7,8-dihydropteroate + diphosphate</text>
        <dbReference type="Rhea" id="RHEA:19949"/>
        <dbReference type="ChEBI" id="CHEBI:17836"/>
        <dbReference type="ChEBI" id="CHEBI:17839"/>
        <dbReference type="ChEBI" id="CHEBI:33019"/>
        <dbReference type="ChEBI" id="CHEBI:72950"/>
        <dbReference type="EC" id="2.5.1.15"/>
    </reaction>
</comment>
<dbReference type="OrthoDB" id="9811744at2"/>
<dbReference type="PROSITE" id="PS00793">
    <property type="entry name" value="DHPS_2"/>
    <property type="match status" value="1"/>
</dbReference>
<dbReference type="PANTHER" id="PTHR20941:SF1">
    <property type="entry name" value="FOLIC ACID SYNTHESIS PROTEIN FOL1"/>
    <property type="match status" value="1"/>
</dbReference>
<accession>A0A3A6U3Z6</accession>
<evidence type="ECO:0000256" key="5">
    <source>
        <dbReference type="ARBA" id="ARBA00011738"/>
    </source>
</evidence>
<dbReference type="Proteomes" id="UP000273022">
    <property type="component" value="Unassembled WGS sequence"/>
</dbReference>
<evidence type="ECO:0000256" key="7">
    <source>
        <dbReference type="ARBA" id="ARBA00016919"/>
    </source>
</evidence>
<dbReference type="GO" id="GO:0005829">
    <property type="term" value="C:cytosol"/>
    <property type="evidence" value="ECO:0007669"/>
    <property type="project" value="TreeGrafter"/>
</dbReference>
<dbReference type="InterPro" id="IPR000489">
    <property type="entry name" value="Pterin-binding_dom"/>
</dbReference>
<evidence type="ECO:0000256" key="14">
    <source>
        <dbReference type="RuleBase" id="RU361205"/>
    </source>
</evidence>
<evidence type="ECO:0000256" key="3">
    <source>
        <dbReference type="ARBA" id="ARBA00004763"/>
    </source>
</evidence>
<dbReference type="EMBL" id="QYYH01000093">
    <property type="protein sequence ID" value="RJY10802.1"/>
    <property type="molecule type" value="Genomic_DNA"/>
</dbReference>
<evidence type="ECO:0000256" key="9">
    <source>
        <dbReference type="ARBA" id="ARBA00022723"/>
    </source>
</evidence>
<dbReference type="CDD" id="cd00739">
    <property type="entry name" value="DHPS"/>
    <property type="match status" value="1"/>
</dbReference>
<evidence type="ECO:0000256" key="12">
    <source>
        <dbReference type="ARBA" id="ARBA00030193"/>
    </source>
</evidence>
<dbReference type="Pfam" id="PF00809">
    <property type="entry name" value="Pterin_bind"/>
    <property type="match status" value="1"/>
</dbReference>